<evidence type="ECO:0000256" key="1">
    <source>
        <dbReference type="ARBA" id="ARBA00006484"/>
    </source>
</evidence>
<evidence type="ECO:0000256" key="2">
    <source>
        <dbReference type="ARBA" id="ARBA00023002"/>
    </source>
</evidence>
<dbReference type="SMART" id="SM00822">
    <property type="entry name" value="PKS_KR"/>
    <property type="match status" value="1"/>
</dbReference>
<feature type="domain" description="Ketoreductase" evidence="3">
    <location>
        <begin position="4"/>
        <end position="180"/>
    </location>
</feature>
<proteinExistence type="inferred from homology"/>
<dbReference type="EMBL" id="QNRE01000001">
    <property type="protein sequence ID" value="RBO96952.1"/>
    <property type="molecule type" value="Genomic_DNA"/>
</dbReference>
<organism evidence="4 5">
    <name type="scientific">Nocardia puris</name>
    <dbReference type="NCBI Taxonomy" id="208602"/>
    <lineage>
        <taxon>Bacteria</taxon>
        <taxon>Bacillati</taxon>
        <taxon>Actinomycetota</taxon>
        <taxon>Actinomycetes</taxon>
        <taxon>Mycobacteriales</taxon>
        <taxon>Nocardiaceae</taxon>
        <taxon>Nocardia</taxon>
    </lineage>
</organism>
<dbReference type="AlphaFoldDB" id="A0A366E3R2"/>
<dbReference type="InterPro" id="IPR020904">
    <property type="entry name" value="Sc_DH/Rdtase_CS"/>
</dbReference>
<accession>A0A366E3R2</accession>
<dbReference type="InterPro" id="IPR036291">
    <property type="entry name" value="NAD(P)-bd_dom_sf"/>
</dbReference>
<dbReference type="PROSITE" id="PS00061">
    <property type="entry name" value="ADH_SHORT"/>
    <property type="match status" value="1"/>
</dbReference>
<dbReference type="PANTHER" id="PTHR43669:SF3">
    <property type="entry name" value="ALCOHOL DEHYDROGENASE, PUTATIVE (AFU_ORTHOLOGUE AFUA_3G03445)-RELATED"/>
    <property type="match status" value="1"/>
</dbReference>
<dbReference type="Gene3D" id="3.40.50.720">
    <property type="entry name" value="NAD(P)-binding Rossmann-like Domain"/>
    <property type="match status" value="1"/>
</dbReference>
<evidence type="ECO:0000313" key="5">
    <source>
        <dbReference type="Proteomes" id="UP000252586"/>
    </source>
</evidence>
<dbReference type="GO" id="GO:0016491">
    <property type="term" value="F:oxidoreductase activity"/>
    <property type="evidence" value="ECO:0007669"/>
    <property type="project" value="UniProtKB-KW"/>
</dbReference>
<protein>
    <submittedName>
        <fullName evidence="4">Short-subunit dehydrogenase</fullName>
    </submittedName>
</protein>
<keyword evidence="5" id="KW-1185">Reference proteome</keyword>
<name>A0A366E3R2_9NOCA</name>
<dbReference type="RefSeq" id="WP_067510333.1">
    <property type="nucleotide sequence ID" value="NZ_QNRE01000001.1"/>
</dbReference>
<dbReference type="STRING" id="1210090.GCA_001613185_03706"/>
<comment type="caution">
    <text evidence="4">The sequence shown here is derived from an EMBL/GenBank/DDBJ whole genome shotgun (WGS) entry which is preliminary data.</text>
</comment>
<keyword evidence="2" id="KW-0560">Oxidoreductase</keyword>
<evidence type="ECO:0000259" key="3">
    <source>
        <dbReference type="SMART" id="SM00822"/>
    </source>
</evidence>
<gene>
    <name evidence="4" type="ORF">DFR74_101971</name>
</gene>
<dbReference type="PRINTS" id="PR00081">
    <property type="entry name" value="GDHRDH"/>
</dbReference>
<sequence length="271" mass="28315">MTKSTYALVTGAAGGIGLEVARRLAARGHRVLAVERDRELAAEAARQIGPTAEPVACDLADDAAVAALADRIEHEWGPDLEICFLNAGIIIPGDVVETSPRAIDLQLRVMLTSAIALARAAARALRARGSGHIVATVSQGAMLALPGSATYTAAKAGLRGFLAALHLELRATGVRVSGVYPSAVDTPMLRHEAENGGSVLNFVGKLSTVAEVADGVDTAMRTGRVEVFVPFSDGVLVRLLQAVPRIVPVLLPALQRVGERGRLRYLARPAG</sequence>
<reference evidence="4 5" key="1">
    <citation type="submission" date="2018-06" db="EMBL/GenBank/DDBJ databases">
        <title>Genomic Encyclopedia of Type Strains, Phase IV (KMG-IV): sequencing the most valuable type-strain genomes for metagenomic binning, comparative biology and taxonomic classification.</title>
        <authorList>
            <person name="Goeker M."/>
        </authorList>
    </citation>
    <scope>NUCLEOTIDE SEQUENCE [LARGE SCALE GENOMIC DNA]</scope>
    <source>
        <strain evidence="4 5">DSM 44599</strain>
    </source>
</reference>
<dbReference type="PANTHER" id="PTHR43669">
    <property type="entry name" value="5-KETO-D-GLUCONATE 5-REDUCTASE"/>
    <property type="match status" value="1"/>
</dbReference>
<dbReference type="CDD" id="cd05233">
    <property type="entry name" value="SDR_c"/>
    <property type="match status" value="1"/>
</dbReference>
<evidence type="ECO:0000313" key="4">
    <source>
        <dbReference type="EMBL" id="RBO96952.1"/>
    </source>
</evidence>
<dbReference type="InterPro" id="IPR057326">
    <property type="entry name" value="KR_dom"/>
</dbReference>
<dbReference type="InterPro" id="IPR002347">
    <property type="entry name" value="SDR_fam"/>
</dbReference>
<dbReference type="Pfam" id="PF00106">
    <property type="entry name" value="adh_short"/>
    <property type="match status" value="1"/>
</dbReference>
<dbReference type="Proteomes" id="UP000252586">
    <property type="component" value="Unassembled WGS sequence"/>
</dbReference>
<comment type="similarity">
    <text evidence="1">Belongs to the short-chain dehydrogenases/reductases (SDR) family.</text>
</comment>
<dbReference type="SUPFAM" id="SSF51735">
    <property type="entry name" value="NAD(P)-binding Rossmann-fold domains"/>
    <property type="match status" value="1"/>
</dbReference>